<evidence type="ECO:0000313" key="4">
    <source>
        <dbReference type="Proteomes" id="UP000051783"/>
    </source>
</evidence>
<dbReference type="AlphaFoldDB" id="A0A0R2MQ17"/>
<keyword evidence="2" id="KW-1133">Transmembrane helix</keyword>
<feature type="compositionally biased region" description="Low complexity" evidence="1">
    <location>
        <begin position="96"/>
        <end position="110"/>
    </location>
</feature>
<feature type="transmembrane region" description="Helical" evidence="2">
    <location>
        <begin position="17"/>
        <end position="38"/>
    </location>
</feature>
<dbReference type="Proteomes" id="UP000051783">
    <property type="component" value="Unassembled WGS sequence"/>
</dbReference>
<dbReference type="EMBL" id="JQCL01000019">
    <property type="protein sequence ID" value="KRO14251.1"/>
    <property type="molecule type" value="Genomic_DNA"/>
</dbReference>
<evidence type="ECO:0000256" key="1">
    <source>
        <dbReference type="SAM" id="MobiDB-lite"/>
    </source>
</evidence>
<dbReference type="RefSeq" id="WP_083491539.1">
    <property type="nucleotide sequence ID" value="NZ_JQCL01000019.1"/>
</dbReference>
<comment type="caution">
    <text evidence="3">The sequence shown here is derived from an EMBL/GenBank/DDBJ whole genome shotgun (WGS) entry which is preliminary data.</text>
</comment>
<reference evidence="3 4" key="1">
    <citation type="journal article" date="2015" name="Genome Announc.">
        <title>Expanding the biotechnology potential of lactobacilli through comparative genomics of 213 strains and associated genera.</title>
        <authorList>
            <person name="Sun Z."/>
            <person name="Harris H.M."/>
            <person name="McCann A."/>
            <person name="Guo C."/>
            <person name="Argimon S."/>
            <person name="Zhang W."/>
            <person name="Yang X."/>
            <person name="Jeffery I.B."/>
            <person name="Cooney J.C."/>
            <person name="Kagawa T.F."/>
            <person name="Liu W."/>
            <person name="Song Y."/>
            <person name="Salvetti E."/>
            <person name="Wrobel A."/>
            <person name="Rasinkangas P."/>
            <person name="Parkhill J."/>
            <person name="Rea M.C."/>
            <person name="O'Sullivan O."/>
            <person name="Ritari J."/>
            <person name="Douillard F.P."/>
            <person name="Paul Ross R."/>
            <person name="Yang R."/>
            <person name="Briner A.E."/>
            <person name="Felis G.E."/>
            <person name="de Vos W.M."/>
            <person name="Barrangou R."/>
            <person name="Klaenhammer T.R."/>
            <person name="Caufield P.W."/>
            <person name="Cui Y."/>
            <person name="Zhang H."/>
            <person name="O'Toole P.W."/>
        </authorList>
    </citation>
    <scope>NUCLEOTIDE SEQUENCE [LARGE SCALE GENOMIC DNA]</scope>
    <source>
        <strain evidence="3 4">LMG 26013</strain>
    </source>
</reference>
<feature type="region of interest" description="Disordered" evidence="1">
    <location>
        <begin position="90"/>
        <end position="118"/>
    </location>
</feature>
<name>A0A0R2MQ17_9LACO</name>
<sequence>MKKSTLKNPDGTLNGKLLAAFISLAIIAIQLLLSIFHIKFTGDWGTIILLIDIILIMLGMLGVVTNVQFVNLPSTDDEAKQITKIANDVANDEKSTSISETSSGTSTGSSLNDGSKHA</sequence>
<accession>A0A0R2MQ17</accession>
<keyword evidence="2" id="KW-0812">Transmembrane</keyword>
<organism evidence="3 4">
    <name type="scientific">Lactiplantibacillus xiangfangensis</name>
    <dbReference type="NCBI Taxonomy" id="942150"/>
    <lineage>
        <taxon>Bacteria</taxon>
        <taxon>Bacillati</taxon>
        <taxon>Bacillota</taxon>
        <taxon>Bacilli</taxon>
        <taxon>Lactobacillales</taxon>
        <taxon>Lactobacillaceae</taxon>
        <taxon>Lactiplantibacillus</taxon>
    </lineage>
</organism>
<keyword evidence="4" id="KW-1185">Reference proteome</keyword>
<gene>
    <name evidence="3" type="ORF">IV64_GL001736</name>
</gene>
<feature type="transmembrane region" description="Helical" evidence="2">
    <location>
        <begin position="44"/>
        <end position="64"/>
    </location>
</feature>
<protein>
    <submittedName>
        <fullName evidence="3">Uncharacterized protein</fullName>
    </submittedName>
</protein>
<evidence type="ECO:0000313" key="3">
    <source>
        <dbReference type="EMBL" id="KRO14251.1"/>
    </source>
</evidence>
<proteinExistence type="predicted"/>
<keyword evidence="2" id="KW-0472">Membrane</keyword>
<dbReference type="PATRIC" id="fig|942150.3.peg.1802"/>
<evidence type="ECO:0000256" key="2">
    <source>
        <dbReference type="SAM" id="Phobius"/>
    </source>
</evidence>